<feature type="compositionally biased region" description="Low complexity" evidence="1">
    <location>
        <begin position="594"/>
        <end position="612"/>
    </location>
</feature>
<feature type="compositionally biased region" description="Low complexity" evidence="1">
    <location>
        <begin position="456"/>
        <end position="469"/>
    </location>
</feature>
<dbReference type="GO" id="GO:0005737">
    <property type="term" value="C:cytoplasm"/>
    <property type="evidence" value="ECO:0007669"/>
    <property type="project" value="TreeGrafter"/>
</dbReference>
<feature type="region of interest" description="Disordered" evidence="1">
    <location>
        <begin position="209"/>
        <end position="269"/>
    </location>
</feature>
<dbReference type="Proteomes" id="UP001388673">
    <property type="component" value="Unassembled WGS sequence"/>
</dbReference>
<feature type="compositionally biased region" description="Polar residues" evidence="1">
    <location>
        <begin position="549"/>
        <end position="561"/>
    </location>
</feature>
<feature type="compositionally biased region" description="Basic and acidic residues" evidence="1">
    <location>
        <begin position="398"/>
        <end position="414"/>
    </location>
</feature>
<dbReference type="PANTHER" id="PTHR28307">
    <property type="entry name" value="PROTEIN PAL1"/>
    <property type="match status" value="1"/>
</dbReference>
<comment type="caution">
    <text evidence="2">The sequence shown here is derived from an EMBL/GenBank/DDBJ whole genome shotgun (WGS) entry which is preliminary data.</text>
</comment>
<feature type="region of interest" description="Disordered" evidence="1">
    <location>
        <begin position="36"/>
        <end position="135"/>
    </location>
</feature>
<feature type="compositionally biased region" description="Basic and acidic residues" evidence="1">
    <location>
        <begin position="256"/>
        <end position="269"/>
    </location>
</feature>
<protein>
    <recommendedName>
        <fullName evidence="4">Pal1 cell morphology protein</fullName>
    </recommendedName>
</protein>
<dbReference type="EMBL" id="JBCAWK010000001">
    <property type="protein sequence ID" value="KAK8869743.1"/>
    <property type="molecule type" value="Genomic_DNA"/>
</dbReference>
<feature type="region of interest" description="Disordered" evidence="1">
    <location>
        <begin position="1"/>
        <end position="21"/>
    </location>
</feature>
<feature type="compositionally biased region" description="Polar residues" evidence="1">
    <location>
        <begin position="209"/>
        <end position="224"/>
    </location>
</feature>
<dbReference type="PANTHER" id="PTHR28307:SF2">
    <property type="entry name" value="PROTEIN PAL1"/>
    <property type="match status" value="1"/>
</dbReference>
<gene>
    <name evidence="2" type="ORF">IAR55_000311</name>
</gene>
<feature type="region of interest" description="Disordered" evidence="1">
    <location>
        <begin position="701"/>
        <end position="733"/>
    </location>
</feature>
<dbReference type="RefSeq" id="XP_066805989.1">
    <property type="nucleotide sequence ID" value="XM_066943447.1"/>
</dbReference>
<dbReference type="KEGG" id="kne:92177571"/>
<dbReference type="InterPro" id="IPR013226">
    <property type="entry name" value="Pal1"/>
</dbReference>
<sequence>MPPPQLPPKDRSSFLSPSSNSYINSDLADAVRDSVQIRSASSSNQNSVSSRRSVLVDQQDRTYGNNHHSKSRAPLPPSLDPLVPRRTPSPNPPPGGSNIDFSSASDPRLRSSTSMNFPPKPTHSYSQSSPDMSTIIQPALPSTRMQQLTEVPRNPFEEDEIEPSGMGRIRPPGTGHAAKGSLALGVEGVGQVPPSRAKFVRAHTGASTSISSSANLLGPSSPTGGKTRARRSMSSDSYAFTGEPPAIKELTAGQRKALEDKKGSRHADVIDTWDPTGLGSAMWHHAGPYDAAAPSRNANLPYTKAPMQAFNKPPIQSPPRTGPTTISLSSPPAPPVKDIPAESSEGEKQQPKRAPHGSRQGVPSNARRVTGGGLTGQYSTSMPASGGYFPEMGEQVDEAEHARRERQRERESKRRALKAAWGIDTPEPFEDFGGSPNDGTIEIVDDIYSPESVSAPLPGGRPMRSPGLRLGLGGGQRSPPIREDSTSPTSEYAPPSSRSGQMSAAGPGSGGVKRTKSLMQKFKTMRESPNIPLRGTSPKPYSPGEQAPPVSTNNYAVSTAVENFGDSQYPIDKKGRPNFFSRHSGRSSPQKQGSGASSTTAATAPPLPIAATHFDEEPFEESEMVPDASGSGFVIVESPSSKARAMRALRKEQASHSSDASASAEGLAGVSAVPANRVKHLPAPPVAPVIPDFDDFLKPGRGSPVYEGAPANGGDGLKRKTSMVKKLKDRMAK</sequence>
<evidence type="ECO:0000256" key="1">
    <source>
        <dbReference type="SAM" id="MobiDB-lite"/>
    </source>
</evidence>
<name>A0AAW0Z6D6_9TREE</name>
<evidence type="ECO:0000313" key="2">
    <source>
        <dbReference type="EMBL" id="KAK8869743.1"/>
    </source>
</evidence>
<feature type="compositionally biased region" description="Low complexity" evidence="1">
    <location>
        <begin position="655"/>
        <end position="664"/>
    </location>
</feature>
<feature type="compositionally biased region" description="Basic residues" evidence="1">
    <location>
        <begin position="719"/>
        <end position="733"/>
    </location>
</feature>
<evidence type="ECO:0000313" key="3">
    <source>
        <dbReference type="Proteomes" id="UP001388673"/>
    </source>
</evidence>
<dbReference type="AlphaFoldDB" id="A0AAW0Z6D6"/>
<feature type="compositionally biased region" description="Polar residues" evidence="1">
    <location>
        <begin position="486"/>
        <end position="502"/>
    </location>
</feature>
<evidence type="ECO:0008006" key="4">
    <source>
        <dbReference type="Google" id="ProtNLM"/>
    </source>
</evidence>
<feature type="compositionally biased region" description="Polar residues" evidence="1">
    <location>
        <begin position="99"/>
        <end position="116"/>
    </location>
</feature>
<organism evidence="2 3">
    <name type="scientific">Kwoniella newhampshirensis</name>
    <dbReference type="NCBI Taxonomy" id="1651941"/>
    <lineage>
        <taxon>Eukaryota</taxon>
        <taxon>Fungi</taxon>
        <taxon>Dikarya</taxon>
        <taxon>Basidiomycota</taxon>
        <taxon>Agaricomycotina</taxon>
        <taxon>Tremellomycetes</taxon>
        <taxon>Tremellales</taxon>
        <taxon>Cryptococcaceae</taxon>
        <taxon>Kwoniella</taxon>
    </lineage>
</organism>
<feature type="region of interest" description="Disordered" evidence="1">
    <location>
        <begin position="307"/>
        <end position="668"/>
    </location>
</feature>
<accession>A0AAW0Z6D6</accession>
<dbReference type="GeneID" id="92177571"/>
<reference evidence="2 3" key="1">
    <citation type="journal article" date="2024" name="bioRxiv">
        <title>Comparative genomics of Cryptococcus and Kwoniella reveals pathogenesis evolution and contrasting karyotype dynamics via intercentromeric recombination or chromosome fusion.</title>
        <authorList>
            <person name="Coelho M.A."/>
            <person name="David-Palma M."/>
            <person name="Shea T."/>
            <person name="Bowers K."/>
            <person name="McGinley-Smith S."/>
            <person name="Mohammad A.W."/>
            <person name="Gnirke A."/>
            <person name="Yurkov A.M."/>
            <person name="Nowrousian M."/>
            <person name="Sun S."/>
            <person name="Cuomo C.A."/>
            <person name="Heitman J."/>
        </authorList>
    </citation>
    <scope>NUCLEOTIDE SEQUENCE [LARGE SCALE GENOMIC DNA]</scope>
    <source>
        <strain evidence="2 3">CBS 13917</strain>
    </source>
</reference>
<proteinExistence type="predicted"/>
<feature type="compositionally biased region" description="Polar residues" evidence="1">
    <location>
        <begin position="123"/>
        <end position="135"/>
    </location>
</feature>
<feature type="region of interest" description="Disordered" evidence="1">
    <location>
        <begin position="150"/>
        <end position="177"/>
    </location>
</feature>
<dbReference type="Pfam" id="PF08316">
    <property type="entry name" value="Pal1"/>
    <property type="match status" value="1"/>
</dbReference>
<feature type="compositionally biased region" description="Low complexity" evidence="1">
    <location>
        <begin position="38"/>
        <end position="53"/>
    </location>
</feature>
<keyword evidence="3" id="KW-1185">Reference proteome</keyword>